<sequence length="236" mass="25090">MPPRVAAAAPPPRGAGPGAPPAGAAGDIVLIMGPSGSGKTTLLSMVGTLMRPTEGRILIDGQDISALGSADLARLRLRRFGFVFQTFNLLSALTAEENVMLPLLTAGVPRREALERAREALAPLSLGSRLRSLPRDLSGGEKQRVAIARALANDPGLLLADEPTANLDSRTGSEVTLLMCQIACRENRAVVIVSHDPRLRAAAKRVITIEDGRLTHEEEGEHHLNCRMHPPAHRAP</sequence>
<evidence type="ECO:0000256" key="3">
    <source>
        <dbReference type="ARBA" id="ARBA00022840"/>
    </source>
</evidence>
<dbReference type="CDD" id="cd03255">
    <property type="entry name" value="ABC_MJ0796_LolCDE_FtsE"/>
    <property type="match status" value="1"/>
</dbReference>
<dbReference type="InterPro" id="IPR017871">
    <property type="entry name" value="ABC_transporter-like_CS"/>
</dbReference>
<dbReference type="RefSeq" id="WP_345885560.1">
    <property type="nucleotide sequence ID" value="NZ_JBDFRB010000010.1"/>
</dbReference>
<dbReference type="SMART" id="SM00382">
    <property type="entry name" value="AAA"/>
    <property type="match status" value="1"/>
</dbReference>
<evidence type="ECO:0000256" key="2">
    <source>
        <dbReference type="ARBA" id="ARBA00022741"/>
    </source>
</evidence>
<accession>A0ABU9X179</accession>
<dbReference type="InterPro" id="IPR003593">
    <property type="entry name" value="AAA+_ATPase"/>
</dbReference>
<evidence type="ECO:0000313" key="6">
    <source>
        <dbReference type="EMBL" id="MEN2745208.1"/>
    </source>
</evidence>
<name>A0ABU9X179_9MICC</name>
<evidence type="ECO:0000259" key="5">
    <source>
        <dbReference type="PROSITE" id="PS50893"/>
    </source>
</evidence>
<keyword evidence="2" id="KW-0547">Nucleotide-binding</keyword>
<reference evidence="6 7" key="1">
    <citation type="submission" date="2024-05" db="EMBL/GenBank/DDBJ databases">
        <title>Sinomonas sp. nov., isolated from a waste landfill.</title>
        <authorList>
            <person name="Zhao Y."/>
        </authorList>
    </citation>
    <scope>NUCLEOTIDE SEQUENCE [LARGE SCALE GENOMIC DNA]</scope>
    <source>
        <strain evidence="6 7">CCTCC AB2014300</strain>
    </source>
</reference>
<dbReference type="InterPro" id="IPR015854">
    <property type="entry name" value="ABC_transpr_LolD-like"/>
</dbReference>
<gene>
    <name evidence="6" type="ORF">ABCQ75_11745</name>
</gene>
<dbReference type="Pfam" id="PF00005">
    <property type="entry name" value="ABC_tran"/>
    <property type="match status" value="1"/>
</dbReference>
<dbReference type="PROSITE" id="PS50893">
    <property type="entry name" value="ABC_TRANSPORTER_2"/>
    <property type="match status" value="1"/>
</dbReference>
<dbReference type="PROSITE" id="PS00211">
    <property type="entry name" value="ABC_TRANSPORTER_1"/>
    <property type="match status" value="1"/>
</dbReference>
<dbReference type="InterPro" id="IPR003439">
    <property type="entry name" value="ABC_transporter-like_ATP-bd"/>
</dbReference>
<dbReference type="GO" id="GO:0005524">
    <property type="term" value="F:ATP binding"/>
    <property type="evidence" value="ECO:0007669"/>
    <property type="project" value="UniProtKB-KW"/>
</dbReference>
<keyword evidence="7" id="KW-1185">Reference proteome</keyword>
<evidence type="ECO:0000256" key="1">
    <source>
        <dbReference type="ARBA" id="ARBA00022448"/>
    </source>
</evidence>
<dbReference type="EMBL" id="JBDFRB010000010">
    <property type="protein sequence ID" value="MEN2745208.1"/>
    <property type="molecule type" value="Genomic_DNA"/>
</dbReference>
<dbReference type="SUPFAM" id="SSF52540">
    <property type="entry name" value="P-loop containing nucleoside triphosphate hydrolases"/>
    <property type="match status" value="1"/>
</dbReference>
<dbReference type="InterPro" id="IPR027417">
    <property type="entry name" value="P-loop_NTPase"/>
</dbReference>
<proteinExistence type="predicted"/>
<evidence type="ECO:0000256" key="4">
    <source>
        <dbReference type="SAM" id="MobiDB-lite"/>
    </source>
</evidence>
<evidence type="ECO:0000313" key="7">
    <source>
        <dbReference type="Proteomes" id="UP001422074"/>
    </source>
</evidence>
<organism evidence="6 7">
    <name type="scientific">Sinomonas halotolerans</name>
    <dbReference type="NCBI Taxonomy" id="1644133"/>
    <lineage>
        <taxon>Bacteria</taxon>
        <taxon>Bacillati</taxon>
        <taxon>Actinomycetota</taxon>
        <taxon>Actinomycetes</taxon>
        <taxon>Micrococcales</taxon>
        <taxon>Micrococcaceae</taxon>
        <taxon>Sinomonas</taxon>
    </lineage>
</organism>
<keyword evidence="3 6" id="KW-0067">ATP-binding</keyword>
<comment type="caution">
    <text evidence="6">The sequence shown here is derived from an EMBL/GenBank/DDBJ whole genome shotgun (WGS) entry which is preliminary data.</text>
</comment>
<feature type="domain" description="ABC transporter" evidence="5">
    <location>
        <begin position="1"/>
        <end position="236"/>
    </location>
</feature>
<dbReference type="InterPro" id="IPR017911">
    <property type="entry name" value="MacB-like_ATP-bd"/>
</dbReference>
<dbReference type="Proteomes" id="UP001422074">
    <property type="component" value="Unassembled WGS sequence"/>
</dbReference>
<dbReference type="PANTHER" id="PTHR24220:SF86">
    <property type="entry name" value="ABC TRANSPORTER ABCH.1"/>
    <property type="match status" value="1"/>
</dbReference>
<dbReference type="Gene3D" id="3.40.50.300">
    <property type="entry name" value="P-loop containing nucleotide triphosphate hydrolases"/>
    <property type="match status" value="1"/>
</dbReference>
<dbReference type="PANTHER" id="PTHR24220">
    <property type="entry name" value="IMPORT ATP-BINDING PROTEIN"/>
    <property type="match status" value="1"/>
</dbReference>
<keyword evidence="1" id="KW-0813">Transport</keyword>
<feature type="region of interest" description="Disordered" evidence="4">
    <location>
        <begin position="1"/>
        <end position="20"/>
    </location>
</feature>
<protein>
    <submittedName>
        <fullName evidence="6">ABC transporter ATP-binding protein</fullName>
    </submittedName>
</protein>